<reference evidence="1" key="1">
    <citation type="journal article" date="2019" name="bioRxiv">
        <title>The Genome of the Zebra Mussel, Dreissena polymorpha: A Resource for Invasive Species Research.</title>
        <authorList>
            <person name="McCartney M.A."/>
            <person name="Auch B."/>
            <person name="Kono T."/>
            <person name="Mallez S."/>
            <person name="Zhang Y."/>
            <person name="Obille A."/>
            <person name="Becker A."/>
            <person name="Abrahante J.E."/>
            <person name="Garbe J."/>
            <person name="Badalamenti J.P."/>
            <person name="Herman A."/>
            <person name="Mangelson H."/>
            <person name="Liachko I."/>
            <person name="Sullivan S."/>
            <person name="Sone E.D."/>
            <person name="Koren S."/>
            <person name="Silverstein K.A.T."/>
            <person name="Beckman K.B."/>
            <person name="Gohl D.M."/>
        </authorList>
    </citation>
    <scope>NUCLEOTIDE SEQUENCE</scope>
    <source>
        <strain evidence="1">Duluth1</strain>
        <tissue evidence="1">Whole animal</tissue>
    </source>
</reference>
<evidence type="ECO:0000313" key="1">
    <source>
        <dbReference type="EMBL" id="KAH3821091.1"/>
    </source>
</evidence>
<dbReference type="EMBL" id="JAIWYP010000005">
    <property type="protein sequence ID" value="KAH3821091.1"/>
    <property type="molecule type" value="Genomic_DNA"/>
</dbReference>
<dbReference type="AlphaFoldDB" id="A0A9D4JQY3"/>
<name>A0A9D4JQY3_DREPO</name>
<gene>
    <name evidence="1" type="ORF">DPMN_122849</name>
</gene>
<dbReference type="Proteomes" id="UP000828390">
    <property type="component" value="Unassembled WGS sequence"/>
</dbReference>
<sequence>MDFYKITVELSSCINRIVDNYTKRSIVCKQTGKLDSEYLAQCRLCMQEKGEALIWTLGNTGVDRQ</sequence>
<comment type="caution">
    <text evidence="1">The sequence shown here is derived from an EMBL/GenBank/DDBJ whole genome shotgun (WGS) entry which is preliminary data.</text>
</comment>
<evidence type="ECO:0000313" key="2">
    <source>
        <dbReference type="Proteomes" id="UP000828390"/>
    </source>
</evidence>
<accession>A0A9D4JQY3</accession>
<keyword evidence="2" id="KW-1185">Reference proteome</keyword>
<protein>
    <submittedName>
        <fullName evidence="1">Uncharacterized protein</fullName>
    </submittedName>
</protein>
<organism evidence="1 2">
    <name type="scientific">Dreissena polymorpha</name>
    <name type="common">Zebra mussel</name>
    <name type="synonym">Mytilus polymorpha</name>
    <dbReference type="NCBI Taxonomy" id="45954"/>
    <lineage>
        <taxon>Eukaryota</taxon>
        <taxon>Metazoa</taxon>
        <taxon>Spiralia</taxon>
        <taxon>Lophotrochozoa</taxon>
        <taxon>Mollusca</taxon>
        <taxon>Bivalvia</taxon>
        <taxon>Autobranchia</taxon>
        <taxon>Heteroconchia</taxon>
        <taxon>Euheterodonta</taxon>
        <taxon>Imparidentia</taxon>
        <taxon>Neoheterodontei</taxon>
        <taxon>Myida</taxon>
        <taxon>Dreissenoidea</taxon>
        <taxon>Dreissenidae</taxon>
        <taxon>Dreissena</taxon>
    </lineage>
</organism>
<reference evidence="1" key="2">
    <citation type="submission" date="2020-11" db="EMBL/GenBank/DDBJ databases">
        <authorList>
            <person name="McCartney M.A."/>
            <person name="Auch B."/>
            <person name="Kono T."/>
            <person name="Mallez S."/>
            <person name="Becker A."/>
            <person name="Gohl D.M."/>
            <person name="Silverstein K.A.T."/>
            <person name="Koren S."/>
            <person name="Bechman K.B."/>
            <person name="Herman A."/>
            <person name="Abrahante J.E."/>
            <person name="Garbe J."/>
        </authorList>
    </citation>
    <scope>NUCLEOTIDE SEQUENCE</scope>
    <source>
        <strain evidence="1">Duluth1</strain>
        <tissue evidence="1">Whole animal</tissue>
    </source>
</reference>
<proteinExistence type="predicted"/>